<dbReference type="InterPro" id="IPR034660">
    <property type="entry name" value="DinB/YfiT-like"/>
</dbReference>
<organism evidence="1 2">
    <name type="scientific">Leucobacter allii</name>
    <dbReference type="NCBI Taxonomy" id="2932247"/>
    <lineage>
        <taxon>Bacteria</taxon>
        <taxon>Bacillati</taxon>
        <taxon>Actinomycetota</taxon>
        <taxon>Actinomycetes</taxon>
        <taxon>Micrococcales</taxon>
        <taxon>Microbacteriaceae</taxon>
        <taxon>Leucobacter</taxon>
    </lineage>
</organism>
<evidence type="ECO:0000313" key="2">
    <source>
        <dbReference type="Proteomes" id="UP000831786"/>
    </source>
</evidence>
<dbReference type="Gene3D" id="1.20.120.450">
    <property type="entry name" value="dinb family like domain"/>
    <property type="match status" value="1"/>
</dbReference>
<dbReference type="Proteomes" id="UP000831786">
    <property type="component" value="Chromosome"/>
</dbReference>
<protein>
    <submittedName>
        <fullName evidence="1">DinB family protein</fullName>
    </submittedName>
</protein>
<sequence>MAHEADPEIELHLGYLQRAREALLWKLEGIGEYDARRPLTPTGTNLLGIVKHVSGTEYGYLTECLGRDGGIALPWMAEVAADNADMWATAEERREDVVELYRRVWRSDDAVVRELGPDATGAVPWWGGEVVTVRRLLVHMIAETHRHAGHADILRETLDGAAGMRADAMNLPPGDAAWWRGHVAEVEAAARAAAVAAGEHVPG</sequence>
<proteinExistence type="predicted"/>
<dbReference type="Pfam" id="PF04978">
    <property type="entry name" value="MST"/>
    <property type="match status" value="1"/>
</dbReference>
<reference evidence="1 2" key="1">
    <citation type="submission" date="2022-04" db="EMBL/GenBank/DDBJ databases">
        <title>Leucobacter sp. isolated from rhizosphere of garlic.</title>
        <authorList>
            <person name="Won M."/>
            <person name="Lee C.-M."/>
            <person name="Woen H.-Y."/>
            <person name="Kwon S.-W."/>
        </authorList>
    </citation>
    <scope>NUCLEOTIDE SEQUENCE [LARGE SCALE GENOMIC DNA]</scope>
    <source>
        <strain evidence="1 2">H21R-40</strain>
    </source>
</reference>
<evidence type="ECO:0000313" key="1">
    <source>
        <dbReference type="EMBL" id="UOQ56219.1"/>
    </source>
</evidence>
<keyword evidence="2" id="KW-1185">Reference proteome</keyword>
<name>A0ABY4FJP0_9MICO</name>
<dbReference type="RefSeq" id="WP_244726432.1">
    <property type="nucleotide sequence ID" value="NZ_CP095045.1"/>
</dbReference>
<dbReference type="InterPro" id="IPR007061">
    <property type="entry name" value="MST-like"/>
</dbReference>
<gene>
    <name evidence="1" type="ORF">MUN78_11015</name>
</gene>
<dbReference type="EMBL" id="CP095045">
    <property type="protein sequence ID" value="UOQ56219.1"/>
    <property type="molecule type" value="Genomic_DNA"/>
</dbReference>
<dbReference type="SUPFAM" id="SSF109854">
    <property type="entry name" value="DinB/YfiT-like putative metalloenzymes"/>
    <property type="match status" value="1"/>
</dbReference>
<accession>A0ABY4FJP0</accession>